<organism evidence="1 2">
    <name type="scientific">Mycolicibacterium thermoresistibile (strain ATCC 19527 / DSM 44167 / CIP 105390 / JCM 6362 / NCTC 10409 / 316)</name>
    <name type="common">Mycobacterium thermoresistibile</name>
    <dbReference type="NCBI Taxonomy" id="1078020"/>
    <lineage>
        <taxon>Bacteria</taxon>
        <taxon>Bacillati</taxon>
        <taxon>Actinomycetota</taxon>
        <taxon>Actinomycetes</taxon>
        <taxon>Mycobacteriales</taxon>
        <taxon>Mycobacteriaceae</taxon>
        <taxon>Mycolicibacterium</taxon>
    </lineage>
</organism>
<dbReference type="AlphaFoldDB" id="G7CGZ4"/>
<proteinExistence type="predicted"/>
<gene>
    <name evidence="1" type="ORF">KEK_14433</name>
</gene>
<evidence type="ECO:0000313" key="1">
    <source>
        <dbReference type="EMBL" id="EHI12104.1"/>
    </source>
</evidence>
<protein>
    <submittedName>
        <fullName evidence="1">Uncharacterized protein</fullName>
    </submittedName>
</protein>
<keyword evidence="2" id="KW-1185">Reference proteome</keyword>
<reference evidence="1 2" key="1">
    <citation type="submission" date="2011-11" db="EMBL/GenBank/DDBJ databases">
        <authorList>
            <consortium name="Tuberculosis Structural Genomics Consortium"/>
            <person name="Ioerger T.R."/>
        </authorList>
    </citation>
    <scope>NUCLEOTIDE SEQUENCE [LARGE SCALE GENOMIC DNA]</scope>
    <source>
        <strain evidence="2">ATCC 19527 / DSM 44167 / CIP 105390 / JCM 6362 / NCTC 10409 / 316</strain>
    </source>
</reference>
<comment type="caution">
    <text evidence="1">The sequence shown here is derived from an EMBL/GenBank/DDBJ whole genome shotgun (WGS) entry which is preliminary data.</text>
</comment>
<accession>G7CGZ4</accession>
<evidence type="ECO:0000313" key="2">
    <source>
        <dbReference type="Proteomes" id="UP000004915"/>
    </source>
</evidence>
<sequence>MCLRRGFFRIFHPLEQVRWDRRHRLVQRLDQFVEFLVGDREWRDRGAGRRFHPGVGFELYQSLIECSGSLHHAVVGFNVALRYGG</sequence>
<dbReference type="Proteomes" id="UP000004915">
    <property type="component" value="Unassembled WGS sequence"/>
</dbReference>
<name>G7CGZ4_MYCT3</name>
<dbReference type="EMBL" id="AGVE01000046">
    <property type="protein sequence ID" value="EHI12104.1"/>
    <property type="molecule type" value="Genomic_DNA"/>
</dbReference>